<feature type="binding site" evidence="2">
    <location>
        <position position="54"/>
    </location>
    <ligand>
        <name>Ca(2+)</name>
        <dbReference type="ChEBI" id="CHEBI:29108"/>
        <label>1</label>
    </ligand>
</feature>
<feature type="binding site" evidence="2">
    <location>
        <position position="157"/>
    </location>
    <ligand>
        <name>Ca(2+)</name>
        <dbReference type="ChEBI" id="CHEBI:29108"/>
        <label>2</label>
    </ligand>
</feature>
<dbReference type="SUPFAM" id="SSF48113">
    <property type="entry name" value="Heme-dependent peroxidases"/>
    <property type="match status" value="1"/>
</dbReference>
<reference evidence="3 4" key="1">
    <citation type="submission" date="2019-02" db="EMBL/GenBank/DDBJ databases">
        <title>Genome sequencing of the rare red list fungi Phellinidium pouzarii.</title>
        <authorList>
            <person name="Buettner E."/>
            <person name="Kellner H."/>
        </authorList>
    </citation>
    <scope>NUCLEOTIDE SEQUENCE [LARGE SCALE GENOMIC DNA]</scope>
    <source>
        <strain evidence="3 4">DSM 108285</strain>
    </source>
</reference>
<keyword evidence="2" id="KW-0106">Calcium</keyword>
<dbReference type="OrthoDB" id="2113341at2759"/>
<dbReference type="InterPro" id="IPR001621">
    <property type="entry name" value="Ligninase"/>
</dbReference>
<dbReference type="Proteomes" id="UP000308199">
    <property type="component" value="Unassembled WGS sequence"/>
</dbReference>
<dbReference type="PRINTS" id="PR00462">
    <property type="entry name" value="LIGNINASE"/>
</dbReference>
<evidence type="ECO:0000256" key="2">
    <source>
        <dbReference type="PIRSR" id="PIRSR601621-2"/>
    </source>
</evidence>
<dbReference type="GO" id="GO:0004601">
    <property type="term" value="F:peroxidase activity"/>
    <property type="evidence" value="ECO:0007669"/>
    <property type="project" value="InterPro"/>
</dbReference>
<keyword evidence="4" id="KW-1185">Reference proteome</keyword>
<dbReference type="InterPro" id="IPR010255">
    <property type="entry name" value="Haem_peroxidase_sf"/>
</dbReference>
<feature type="binding site" evidence="2">
    <location>
        <position position="159"/>
    </location>
    <ligand>
        <name>Ca(2+)</name>
        <dbReference type="ChEBI" id="CHEBI:29108"/>
        <label>2</label>
    </ligand>
</feature>
<dbReference type="AlphaFoldDB" id="A0A4S4KW16"/>
<comment type="cofactor">
    <cofactor evidence="2">
        <name>Ca(2+)</name>
        <dbReference type="ChEBI" id="CHEBI:29108"/>
    </cofactor>
    <text evidence="2">Binds 2 calcium ions per subunit.</text>
</comment>
<proteinExistence type="predicted"/>
<evidence type="ECO:0000256" key="1">
    <source>
        <dbReference type="PIRSR" id="PIRSR601621-1"/>
    </source>
</evidence>
<feature type="binding site" evidence="2">
    <location>
        <position position="38"/>
    </location>
    <ligand>
        <name>Ca(2+)</name>
        <dbReference type="ChEBI" id="CHEBI:29108"/>
        <label>1</label>
    </ligand>
</feature>
<dbReference type="EMBL" id="SGPK01000532">
    <property type="protein sequence ID" value="THH02944.1"/>
    <property type="molecule type" value="Genomic_DNA"/>
</dbReference>
<dbReference type="GO" id="GO:0006979">
    <property type="term" value="P:response to oxidative stress"/>
    <property type="evidence" value="ECO:0007669"/>
    <property type="project" value="InterPro"/>
</dbReference>
<dbReference type="GO" id="GO:0020037">
    <property type="term" value="F:heme binding"/>
    <property type="evidence" value="ECO:0007669"/>
    <property type="project" value="InterPro"/>
</dbReference>
<feature type="active site" description="Proton acceptor" evidence="1">
    <location>
        <position position="37"/>
    </location>
</feature>
<evidence type="ECO:0000313" key="3">
    <source>
        <dbReference type="EMBL" id="THH02944.1"/>
    </source>
</evidence>
<evidence type="ECO:0000313" key="4">
    <source>
        <dbReference type="Proteomes" id="UP000308199"/>
    </source>
</evidence>
<sequence length="209" mass="22496">MQHAASGLRYSKISSLIYLMEANAERKRTSRCCLTFHDAIGLSPTNRGRSADGSIITFAETETAYHANNGIEDIVVAQSPFVAKWNVTPGGFIQFAGAVGVGNQSLLLPTSLPSAFACQIRFDSILTRFTDHVDPTIPDTPFDSTPGVFDSTPGVFDSTPGVFDSQFFVETQLRGTLFPGTGGNQGEVESPLAGEHRIDKMRTEFAAAK</sequence>
<keyword evidence="2" id="KW-0479">Metal-binding</keyword>
<dbReference type="GO" id="GO:0046872">
    <property type="term" value="F:metal ion binding"/>
    <property type="evidence" value="ECO:0007669"/>
    <property type="project" value="UniProtKB-KW"/>
</dbReference>
<feature type="binding site" evidence="2">
    <location>
        <position position="52"/>
    </location>
    <ligand>
        <name>Ca(2+)</name>
        <dbReference type="ChEBI" id="CHEBI:29108"/>
        <label>1</label>
    </ligand>
</feature>
<feature type="binding site" evidence="2">
    <location>
        <position position="164"/>
    </location>
    <ligand>
        <name>Ca(2+)</name>
        <dbReference type="ChEBI" id="CHEBI:29108"/>
        <label>2</label>
    </ligand>
</feature>
<comment type="caution">
    <text evidence="3">The sequence shown here is derived from an EMBL/GenBank/DDBJ whole genome shotgun (WGS) entry which is preliminary data.</text>
</comment>
<accession>A0A4S4KW16</accession>
<name>A0A4S4KW16_9AGAM</name>
<dbReference type="Gene3D" id="1.10.420.10">
    <property type="entry name" value="Peroxidase, domain 2"/>
    <property type="match status" value="1"/>
</dbReference>
<protein>
    <submittedName>
        <fullName evidence="3">Uncharacterized protein</fullName>
    </submittedName>
</protein>
<gene>
    <name evidence="3" type="ORF">EW145_g6666</name>
</gene>
<dbReference type="Gene3D" id="1.10.520.10">
    <property type="match status" value="1"/>
</dbReference>
<organism evidence="3 4">
    <name type="scientific">Phellinidium pouzarii</name>
    <dbReference type="NCBI Taxonomy" id="167371"/>
    <lineage>
        <taxon>Eukaryota</taxon>
        <taxon>Fungi</taxon>
        <taxon>Dikarya</taxon>
        <taxon>Basidiomycota</taxon>
        <taxon>Agaricomycotina</taxon>
        <taxon>Agaricomycetes</taxon>
        <taxon>Hymenochaetales</taxon>
        <taxon>Hymenochaetaceae</taxon>
        <taxon>Phellinidium</taxon>
    </lineage>
</organism>